<accession>A0AA39TT95</accession>
<evidence type="ECO:0000256" key="1">
    <source>
        <dbReference type="SAM" id="SignalP"/>
    </source>
</evidence>
<name>A0AA39TT95_9PEZI</name>
<protein>
    <submittedName>
        <fullName evidence="2">Uncharacterized protein</fullName>
    </submittedName>
</protein>
<evidence type="ECO:0000313" key="2">
    <source>
        <dbReference type="EMBL" id="KAK0611882.1"/>
    </source>
</evidence>
<dbReference type="PANTHER" id="PTHR38847:SF1">
    <property type="entry name" value="PSEUDOURIDINE SYNTHASE RSUA_RLUA-LIKE DOMAIN-CONTAINING PROTEIN"/>
    <property type="match status" value="1"/>
</dbReference>
<feature type="signal peptide" evidence="1">
    <location>
        <begin position="1"/>
        <end position="23"/>
    </location>
</feature>
<keyword evidence="1" id="KW-0732">Signal</keyword>
<dbReference type="Proteomes" id="UP001175000">
    <property type="component" value="Unassembled WGS sequence"/>
</dbReference>
<feature type="chain" id="PRO_5041407605" evidence="1">
    <location>
        <begin position="24"/>
        <end position="218"/>
    </location>
</feature>
<comment type="caution">
    <text evidence="2">The sequence shown here is derived from an EMBL/GenBank/DDBJ whole genome shotgun (WGS) entry which is preliminary data.</text>
</comment>
<dbReference type="PANTHER" id="PTHR38847">
    <property type="match status" value="1"/>
</dbReference>
<dbReference type="Pfam" id="PF14273">
    <property type="entry name" value="DUF4360"/>
    <property type="match status" value="1"/>
</dbReference>
<organism evidence="2 3">
    <name type="scientific">Immersiella caudata</name>
    <dbReference type="NCBI Taxonomy" id="314043"/>
    <lineage>
        <taxon>Eukaryota</taxon>
        <taxon>Fungi</taxon>
        <taxon>Dikarya</taxon>
        <taxon>Ascomycota</taxon>
        <taxon>Pezizomycotina</taxon>
        <taxon>Sordariomycetes</taxon>
        <taxon>Sordariomycetidae</taxon>
        <taxon>Sordariales</taxon>
        <taxon>Lasiosphaeriaceae</taxon>
        <taxon>Immersiella</taxon>
    </lineage>
</organism>
<proteinExistence type="predicted"/>
<keyword evidence="3" id="KW-1185">Reference proteome</keyword>
<evidence type="ECO:0000313" key="3">
    <source>
        <dbReference type="Proteomes" id="UP001175000"/>
    </source>
</evidence>
<dbReference type="AlphaFoldDB" id="A0AA39TT95"/>
<reference evidence="2" key="1">
    <citation type="submission" date="2023-06" db="EMBL/GenBank/DDBJ databases">
        <title>Genome-scale phylogeny and comparative genomics of the fungal order Sordariales.</title>
        <authorList>
            <consortium name="Lawrence Berkeley National Laboratory"/>
            <person name="Hensen N."/>
            <person name="Bonometti L."/>
            <person name="Westerberg I."/>
            <person name="Brannstrom I.O."/>
            <person name="Guillou S."/>
            <person name="Cros-Aarteil S."/>
            <person name="Calhoun S."/>
            <person name="Haridas S."/>
            <person name="Kuo A."/>
            <person name="Mondo S."/>
            <person name="Pangilinan J."/>
            <person name="Riley R."/>
            <person name="Labutti K."/>
            <person name="Andreopoulos B."/>
            <person name="Lipzen A."/>
            <person name="Chen C."/>
            <person name="Yanf M."/>
            <person name="Daum C."/>
            <person name="Ng V."/>
            <person name="Clum A."/>
            <person name="Steindorff A."/>
            <person name="Ohm R."/>
            <person name="Martin F."/>
            <person name="Silar P."/>
            <person name="Natvig D."/>
            <person name="Lalanne C."/>
            <person name="Gautier V."/>
            <person name="Ament-Velasquez S.L."/>
            <person name="Kruys A."/>
            <person name="Hutchinson M.I."/>
            <person name="Powell A.J."/>
            <person name="Barry K."/>
            <person name="Miller A.N."/>
            <person name="Grigoriev I.V."/>
            <person name="Debuchy R."/>
            <person name="Gladieux P."/>
            <person name="Thoren M.H."/>
            <person name="Johannesson H."/>
        </authorList>
    </citation>
    <scope>NUCLEOTIDE SEQUENCE</scope>
    <source>
        <strain evidence="2">CBS 606.72</strain>
    </source>
</reference>
<gene>
    <name evidence="2" type="ORF">B0T14DRAFT_531209</name>
</gene>
<dbReference type="InterPro" id="IPR025649">
    <property type="entry name" value="DUF4360"/>
</dbReference>
<sequence length="218" mass="22513">MLHHINPFTLLALLAVAPLPSFSAPSPPASTTSLLPIHTPSPIPLPEGVATSSLAHSGPGCPPGTVAAALTLPFYDATLTYNTSAFLVSNNPDSLKATTCTTKVTIDYPAGWRFAVTTSAYEIAVDTGFDVKVTASAAYSITGVDNASANNKAEIVGGPKKGVYTVPEWKFVNMLVWSPCGATSAEVNVDASLSIEGTAVGEAALQGQYLGLSWMPCL</sequence>
<dbReference type="EMBL" id="JAULSU010000007">
    <property type="protein sequence ID" value="KAK0611882.1"/>
    <property type="molecule type" value="Genomic_DNA"/>
</dbReference>